<feature type="signal peptide" evidence="2">
    <location>
        <begin position="1"/>
        <end position="22"/>
    </location>
</feature>
<proteinExistence type="predicted"/>
<dbReference type="EMBL" id="JARQWQ010000014">
    <property type="protein sequence ID" value="KAK2567659.1"/>
    <property type="molecule type" value="Genomic_DNA"/>
</dbReference>
<accession>A0AAD9QUC7</accession>
<feature type="chain" id="PRO_5042050394" evidence="2">
    <location>
        <begin position="23"/>
        <end position="212"/>
    </location>
</feature>
<keyword evidence="4" id="KW-1185">Reference proteome</keyword>
<comment type="caution">
    <text evidence="3">The sequence shown here is derived from an EMBL/GenBank/DDBJ whole genome shotgun (WGS) entry which is preliminary data.</text>
</comment>
<evidence type="ECO:0000313" key="3">
    <source>
        <dbReference type="EMBL" id="KAK2567659.1"/>
    </source>
</evidence>
<evidence type="ECO:0000256" key="1">
    <source>
        <dbReference type="SAM" id="Coils"/>
    </source>
</evidence>
<keyword evidence="1" id="KW-0175">Coiled coil</keyword>
<organism evidence="3 4">
    <name type="scientific">Acropora cervicornis</name>
    <name type="common">Staghorn coral</name>
    <dbReference type="NCBI Taxonomy" id="6130"/>
    <lineage>
        <taxon>Eukaryota</taxon>
        <taxon>Metazoa</taxon>
        <taxon>Cnidaria</taxon>
        <taxon>Anthozoa</taxon>
        <taxon>Hexacorallia</taxon>
        <taxon>Scleractinia</taxon>
        <taxon>Astrocoeniina</taxon>
        <taxon>Acroporidae</taxon>
        <taxon>Acropora</taxon>
    </lineage>
</organism>
<gene>
    <name evidence="3" type="ORF">P5673_008512</name>
</gene>
<feature type="coiled-coil region" evidence="1">
    <location>
        <begin position="105"/>
        <end position="139"/>
    </location>
</feature>
<name>A0AAD9QUC7_ACRCE</name>
<reference evidence="3" key="1">
    <citation type="journal article" date="2023" name="G3 (Bethesda)">
        <title>Whole genome assembly and annotation of the endangered Caribbean coral Acropora cervicornis.</title>
        <authorList>
            <person name="Selwyn J.D."/>
            <person name="Vollmer S.V."/>
        </authorList>
    </citation>
    <scope>NUCLEOTIDE SEQUENCE</scope>
    <source>
        <strain evidence="3">K2</strain>
    </source>
</reference>
<sequence length="212" mass="24375">MARSTVLLLFLFIICSIDFSLGRPSGKLRIKRQSPQNSALASLMHFSNKLADLERLVTSYDQKIKRQAIQINHLTAQVDSKADRSQIDAMATLLNSKISTVKGEIKTKELVIERNQNQLRNLQADMTEVRIEYNQLLADTTEILNRFDGISVNCRNLKTGWEPKGNGPIMYLERQWVRCHQNEFMQSFVLNLASNYEGDNVRYVYRCCNVDV</sequence>
<evidence type="ECO:0000256" key="2">
    <source>
        <dbReference type="SAM" id="SignalP"/>
    </source>
</evidence>
<dbReference type="Proteomes" id="UP001249851">
    <property type="component" value="Unassembled WGS sequence"/>
</dbReference>
<reference evidence="3" key="2">
    <citation type="journal article" date="2023" name="Science">
        <title>Genomic signatures of disease resistance in endangered staghorn corals.</title>
        <authorList>
            <person name="Vollmer S.V."/>
            <person name="Selwyn J.D."/>
            <person name="Despard B.A."/>
            <person name="Roesel C.L."/>
        </authorList>
    </citation>
    <scope>NUCLEOTIDE SEQUENCE</scope>
    <source>
        <strain evidence="3">K2</strain>
    </source>
</reference>
<keyword evidence="2" id="KW-0732">Signal</keyword>
<evidence type="ECO:0000313" key="4">
    <source>
        <dbReference type="Proteomes" id="UP001249851"/>
    </source>
</evidence>
<protein>
    <submittedName>
        <fullName evidence="3">Uncharacterized protein</fullName>
    </submittedName>
</protein>
<dbReference type="AlphaFoldDB" id="A0AAD9QUC7"/>